<name>A0A0D7B9E0_9AGAR</name>
<feature type="transmembrane region" description="Helical" evidence="2">
    <location>
        <begin position="346"/>
        <end position="365"/>
    </location>
</feature>
<dbReference type="Proteomes" id="UP000054007">
    <property type="component" value="Unassembled WGS sequence"/>
</dbReference>
<keyword evidence="2" id="KW-1133">Transmembrane helix</keyword>
<dbReference type="InterPro" id="IPR036609">
    <property type="entry name" value="LCCL_sf"/>
</dbReference>
<feature type="transmembrane region" description="Helical" evidence="2">
    <location>
        <begin position="377"/>
        <end position="395"/>
    </location>
</feature>
<dbReference type="EMBL" id="KN880563">
    <property type="protein sequence ID" value="KIY66161.1"/>
    <property type="molecule type" value="Genomic_DNA"/>
</dbReference>
<dbReference type="PROSITE" id="PS50820">
    <property type="entry name" value="LCCL"/>
    <property type="match status" value="1"/>
</dbReference>
<gene>
    <name evidence="4" type="ORF">CYLTODRAFT_378156</name>
</gene>
<organism evidence="4 5">
    <name type="scientific">Cylindrobasidium torrendii FP15055 ss-10</name>
    <dbReference type="NCBI Taxonomy" id="1314674"/>
    <lineage>
        <taxon>Eukaryota</taxon>
        <taxon>Fungi</taxon>
        <taxon>Dikarya</taxon>
        <taxon>Basidiomycota</taxon>
        <taxon>Agaricomycotina</taxon>
        <taxon>Agaricomycetes</taxon>
        <taxon>Agaricomycetidae</taxon>
        <taxon>Agaricales</taxon>
        <taxon>Marasmiineae</taxon>
        <taxon>Physalacriaceae</taxon>
        <taxon>Cylindrobasidium</taxon>
    </lineage>
</organism>
<evidence type="ECO:0000313" key="4">
    <source>
        <dbReference type="EMBL" id="KIY66161.1"/>
    </source>
</evidence>
<dbReference type="PANTHER" id="PTHR31331">
    <property type="entry name" value="LCCL DOMAIN PROTEIN (AFU_ORTHOLOGUE AFUA_5G08630)"/>
    <property type="match status" value="1"/>
</dbReference>
<feature type="domain" description="LCCL" evidence="3">
    <location>
        <begin position="158"/>
        <end position="268"/>
    </location>
</feature>
<feature type="transmembrane region" description="Helical" evidence="2">
    <location>
        <begin position="124"/>
        <end position="141"/>
    </location>
</feature>
<evidence type="ECO:0000256" key="2">
    <source>
        <dbReference type="SAM" id="Phobius"/>
    </source>
</evidence>
<feature type="transmembrane region" description="Helical" evidence="2">
    <location>
        <begin position="415"/>
        <end position="432"/>
    </location>
</feature>
<feature type="transmembrane region" description="Helical" evidence="2">
    <location>
        <begin position="444"/>
        <end position="465"/>
    </location>
</feature>
<dbReference type="Pfam" id="PF03815">
    <property type="entry name" value="LCCL"/>
    <property type="match status" value="1"/>
</dbReference>
<dbReference type="AlphaFoldDB" id="A0A0D7B9E0"/>
<dbReference type="PANTHER" id="PTHR31331:SF1">
    <property type="entry name" value="CYSTEINE RICH SECRETORY PROTEIN LCCL DOMAIN CONTAINING 2"/>
    <property type="match status" value="1"/>
</dbReference>
<dbReference type="InterPro" id="IPR051957">
    <property type="entry name" value="CRISP-LCCL_domain"/>
</dbReference>
<sequence length="628" mass="69509">MDSQLHKDSSSSSTPSTVHDKNIGHTTSQDGYELQEVKIDTTDAEAQSLRQPQRQKWWEFVERRLVKYSRLRKAFVYVRGPRPKVELPESKPYLDVDVCIKGRRIVIPIESTWLRATRILTSPWLFAVLVAGYIIGLAFFVRAQSYLTPADSFIGCTSTYWLANNQCGLDGANCAPFNNTSLDFRCPAQCMGVVLQNPRTVGDEEMDLKPLVVGGGDADATYRGDSFICAAAIQQGLVSNSKGGCGTLDLVGEFANFLPTSANGVDSIGFDTVFPLAYRFRDSTSLSHCQDLRNEGLAFNILVTCSLFLLFRPRAIILFWCLICIGFWHISFFSQPQQDPPDISTQFSIFLPALFFGYGIWRMAVRYTMPLYRKAPIEYMVWYLGPYWTSVLTNLTMNNIPFSRLTASDLTKRSGAITALVIIVLIILVLGVNQARVIRKTGWLPYYLGWYIIGGLIVLVIALLPTLELRIHHYILALMILPLTAFPTKLSAIYQGFCIGLFLNGGAAYGFDSILQTAAQLRQDATLGSDLPTFLTNSTTFDASIPLINQTFAWASAPEGWDGFSLLVDDVERFSGAALNFSLGALNASLPHFFRLALTSQGSAGDFTNAATLWPNGTWVDPAPGGSY</sequence>
<keyword evidence="2" id="KW-0812">Transmembrane</keyword>
<feature type="region of interest" description="Disordered" evidence="1">
    <location>
        <begin position="1"/>
        <end position="36"/>
    </location>
</feature>
<accession>A0A0D7B9E0</accession>
<dbReference type="InterPro" id="IPR004043">
    <property type="entry name" value="LCCL"/>
</dbReference>
<dbReference type="STRING" id="1314674.A0A0D7B9E0"/>
<proteinExistence type="predicted"/>
<evidence type="ECO:0000313" key="5">
    <source>
        <dbReference type="Proteomes" id="UP000054007"/>
    </source>
</evidence>
<dbReference type="SUPFAM" id="SSF69848">
    <property type="entry name" value="LCCL domain"/>
    <property type="match status" value="1"/>
</dbReference>
<feature type="transmembrane region" description="Helical" evidence="2">
    <location>
        <begin position="315"/>
        <end position="334"/>
    </location>
</feature>
<evidence type="ECO:0000256" key="1">
    <source>
        <dbReference type="SAM" id="MobiDB-lite"/>
    </source>
</evidence>
<protein>
    <recommendedName>
        <fullName evidence="3">LCCL domain-containing protein</fullName>
    </recommendedName>
</protein>
<keyword evidence="5" id="KW-1185">Reference proteome</keyword>
<dbReference type="OrthoDB" id="441660at2759"/>
<dbReference type="Gene3D" id="2.170.130.20">
    <property type="entry name" value="LCCL-like domain"/>
    <property type="match status" value="1"/>
</dbReference>
<keyword evidence="2" id="KW-0472">Membrane</keyword>
<reference evidence="4 5" key="1">
    <citation type="journal article" date="2015" name="Fungal Genet. Biol.">
        <title>Evolution of novel wood decay mechanisms in Agaricales revealed by the genome sequences of Fistulina hepatica and Cylindrobasidium torrendii.</title>
        <authorList>
            <person name="Floudas D."/>
            <person name="Held B.W."/>
            <person name="Riley R."/>
            <person name="Nagy L.G."/>
            <person name="Koehler G."/>
            <person name="Ransdell A.S."/>
            <person name="Younus H."/>
            <person name="Chow J."/>
            <person name="Chiniquy J."/>
            <person name="Lipzen A."/>
            <person name="Tritt A."/>
            <person name="Sun H."/>
            <person name="Haridas S."/>
            <person name="LaButti K."/>
            <person name="Ohm R.A."/>
            <person name="Kues U."/>
            <person name="Blanchette R.A."/>
            <person name="Grigoriev I.V."/>
            <person name="Minto R.E."/>
            <person name="Hibbett D.S."/>
        </authorList>
    </citation>
    <scope>NUCLEOTIDE SEQUENCE [LARGE SCALE GENOMIC DNA]</scope>
    <source>
        <strain evidence="4 5">FP15055 ss-10</strain>
    </source>
</reference>
<feature type="transmembrane region" description="Helical" evidence="2">
    <location>
        <begin position="471"/>
        <end position="488"/>
    </location>
</feature>
<evidence type="ECO:0000259" key="3">
    <source>
        <dbReference type="PROSITE" id="PS50820"/>
    </source>
</evidence>